<keyword evidence="3" id="KW-1185">Reference proteome</keyword>
<evidence type="ECO:0000259" key="1">
    <source>
        <dbReference type="Pfam" id="PF20862"/>
    </source>
</evidence>
<sequence length="142" mass="16548">MTLLLFSCKQEVSDPAIYLIPDGYIGEVVVVYNHPNGQEEMYEGEKRLYVIPKTGVLKTKFTPTYGLIYDQYFYVDASQNKKEIFQEHKVEDADDICIYNGMTGKKKIENETYNISAFMVCKKDAIKHFNEFKFESKELNKL</sequence>
<name>A0ABW5AUF3_9FLAO</name>
<reference evidence="3" key="1">
    <citation type="journal article" date="2019" name="Int. J. Syst. Evol. Microbiol.">
        <title>The Global Catalogue of Microorganisms (GCM) 10K type strain sequencing project: providing services to taxonomists for standard genome sequencing and annotation.</title>
        <authorList>
            <consortium name="The Broad Institute Genomics Platform"/>
            <consortium name="The Broad Institute Genome Sequencing Center for Infectious Disease"/>
            <person name="Wu L."/>
            <person name="Ma J."/>
        </authorList>
    </citation>
    <scope>NUCLEOTIDE SEQUENCE [LARGE SCALE GENOMIC DNA]</scope>
    <source>
        <strain evidence="3">DT92</strain>
    </source>
</reference>
<proteinExistence type="predicted"/>
<feature type="domain" description="DUF6843" evidence="1">
    <location>
        <begin position="15"/>
        <end position="125"/>
    </location>
</feature>
<accession>A0ABW5AUF3</accession>
<dbReference type="EMBL" id="JBHUHY010000004">
    <property type="protein sequence ID" value="MFD2186618.1"/>
    <property type="molecule type" value="Genomic_DNA"/>
</dbReference>
<dbReference type="InterPro" id="IPR049293">
    <property type="entry name" value="DUF6843"/>
</dbReference>
<comment type="caution">
    <text evidence="2">The sequence shown here is derived from an EMBL/GenBank/DDBJ whole genome shotgun (WGS) entry which is preliminary data.</text>
</comment>
<evidence type="ECO:0000313" key="3">
    <source>
        <dbReference type="Proteomes" id="UP001597344"/>
    </source>
</evidence>
<dbReference type="Pfam" id="PF20862">
    <property type="entry name" value="DUF6843"/>
    <property type="match status" value="1"/>
</dbReference>
<evidence type="ECO:0000313" key="2">
    <source>
        <dbReference type="EMBL" id="MFD2186618.1"/>
    </source>
</evidence>
<organism evidence="2 3">
    <name type="scientific">Aquimarina celericrescens</name>
    <dbReference type="NCBI Taxonomy" id="1964542"/>
    <lineage>
        <taxon>Bacteria</taxon>
        <taxon>Pseudomonadati</taxon>
        <taxon>Bacteroidota</taxon>
        <taxon>Flavobacteriia</taxon>
        <taxon>Flavobacteriales</taxon>
        <taxon>Flavobacteriaceae</taxon>
        <taxon>Aquimarina</taxon>
    </lineage>
</organism>
<gene>
    <name evidence="2" type="ORF">ACFSJT_07420</name>
</gene>
<dbReference type="Proteomes" id="UP001597344">
    <property type="component" value="Unassembled WGS sequence"/>
</dbReference>
<dbReference type="RefSeq" id="WP_378319606.1">
    <property type="nucleotide sequence ID" value="NZ_JBHUHY010000004.1"/>
</dbReference>
<protein>
    <submittedName>
        <fullName evidence="2">DUF6843 domain-containing protein</fullName>
    </submittedName>
</protein>